<dbReference type="InterPro" id="IPR014922">
    <property type="entry name" value="YdhG-like"/>
</dbReference>
<reference evidence="2 3" key="1">
    <citation type="submission" date="2024-01" db="EMBL/GenBank/DDBJ databases">
        <title>Maribacter spp. originated from different algae showed divergent polysaccharides utilization ability.</title>
        <authorList>
            <person name="Wang H."/>
            <person name="Wu Y."/>
        </authorList>
    </citation>
    <scope>NUCLEOTIDE SEQUENCE [LARGE SCALE GENOMIC DNA]</scope>
    <source>
        <strain evidence="2 3">PR1</strain>
    </source>
</reference>
<evidence type="ECO:0000313" key="2">
    <source>
        <dbReference type="EMBL" id="MEE1975216.1"/>
    </source>
</evidence>
<dbReference type="EMBL" id="JAZDDG010000002">
    <property type="protein sequence ID" value="MEE1975216.1"/>
    <property type="molecule type" value="Genomic_DNA"/>
</dbReference>
<proteinExistence type="predicted"/>
<feature type="domain" description="YdhG-like" evidence="1">
    <location>
        <begin position="19"/>
        <end position="113"/>
    </location>
</feature>
<protein>
    <submittedName>
        <fullName evidence="2">DUF1801 domain-containing protein</fullName>
    </submittedName>
</protein>
<keyword evidence="3" id="KW-1185">Reference proteome</keyword>
<sequence>MRSLSEQERFYLNQVEPNRSCFLAIRDIILKQHETIHETRKYGMPCFCFIGKAICYLWTDKKTNAPYILLVDGNRLEHPSLESGNRTKMKVLRIEPKKDLPIKELKRILSKALKLREIT</sequence>
<accession>A0ABU7IQI6</accession>
<dbReference type="RefSeq" id="WP_272650044.1">
    <property type="nucleotide sequence ID" value="NZ_JAZDDG010000002.1"/>
</dbReference>
<dbReference type="Gene3D" id="3.90.1150.200">
    <property type="match status" value="1"/>
</dbReference>
<comment type="caution">
    <text evidence="2">The sequence shown here is derived from an EMBL/GenBank/DDBJ whole genome shotgun (WGS) entry which is preliminary data.</text>
</comment>
<gene>
    <name evidence="2" type="ORF">V1I91_04005</name>
</gene>
<dbReference type="Proteomes" id="UP001356308">
    <property type="component" value="Unassembled WGS sequence"/>
</dbReference>
<evidence type="ECO:0000259" key="1">
    <source>
        <dbReference type="Pfam" id="PF08818"/>
    </source>
</evidence>
<name>A0ABU7IQI6_9FLAO</name>
<dbReference type="SUPFAM" id="SSF159888">
    <property type="entry name" value="YdhG-like"/>
    <property type="match status" value="1"/>
</dbReference>
<evidence type="ECO:0000313" key="3">
    <source>
        <dbReference type="Proteomes" id="UP001356308"/>
    </source>
</evidence>
<organism evidence="2 3">
    <name type="scientific">Maribacter cobaltidurans</name>
    <dbReference type="NCBI Taxonomy" id="1178778"/>
    <lineage>
        <taxon>Bacteria</taxon>
        <taxon>Pseudomonadati</taxon>
        <taxon>Bacteroidota</taxon>
        <taxon>Flavobacteriia</taxon>
        <taxon>Flavobacteriales</taxon>
        <taxon>Flavobacteriaceae</taxon>
        <taxon>Maribacter</taxon>
    </lineage>
</organism>
<dbReference type="Pfam" id="PF08818">
    <property type="entry name" value="DUF1801"/>
    <property type="match status" value="1"/>
</dbReference>